<dbReference type="Pfam" id="PF00078">
    <property type="entry name" value="RVT_1"/>
    <property type="match status" value="1"/>
</dbReference>
<dbReference type="OrthoDB" id="5920460at2759"/>
<dbReference type="PROSITE" id="PS50878">
    <property type="entry name" value="RT_POL"/>
    <property type="match status" value="1"/>
</dbReference>
<reference evidence="3" key="1">
    <citation type="submission" date="2017-01" db="EMBL/GenBank/DDBJ databases">
        <authorList>
            <person name="Wang Y."/>
            <person name="White M."/>
            <person name="Kvist S."/>
            <person name="Moncalvo J.-M."/>
        </authorList>
    </citation>
    <scope>NUCLEOTIDE SEQUENCE [LARGE SCALE GENOMIC DNA]</scope>
    <source>
        <strain evidence="3">ID-206-W2</strain>
    </source>
</reference>
<evidence type="ECO:0000313" key="3">
    <source>
        <dbReference type="Proteomes" id="UP000187429"/>
    </source>
</evidence>
<dbReference type="InterPro" id="IPR000477">
    <property type="entry name" value="RT_dom"/>
</dbReference>
<dbReference type="SUPFAM" id="SSF56672">
    <property type="entry name" value="DNA/RNA polymerases"/>
    <property type="match status" value="1"/>
</dbReference>
<evidence type="ECO:0000259" key="1">
    <source>
        <dbReference type="PROSITE" id="PS50878"/>
    </source>
</evidence>
<gene>
    <name evidence="2" type="ORF">AYI69_g11147</name>
</gene>
<dbReference type="InterPro" id="IPR043128">
    <property type="entry name" value="Rev_trsase/Diguanyl_cyclase"/>
</dbReference>
<dbReference type="EMBL" id="LSSM01007444">
    <property type="protein sequence ID" value="OMJ08242.1"/>
    <property type="molecule type" value="Genomic_DNA"/>
</dbReference>
<accession>A0A1R1X0T4</accession>
<dbReference type="PANTHER" id="PTHR24559:SF444">
    <property type="entry name" value="REVERSE TRANSCRIPTASE DOMAIN-CONTAINING PROTEIN"/>
    <property type="match status" value="1"/>
</dbReference>
<dbReference type="Gene3D" id="3.10.10.10">
    <property type="entry name" value="HIV Type 1 Reverse Transcriptase, subunit A, domain 1"/>
    <property type="match status" value="1"/>
</dbReference>
<feature type="domain" description="Reverse transcriptase" evidence="1">
    <location>
        <begin position="1"/>
        <end position="161"/>
    </location>
</feature>
<name>A0A1R1X0T4_9FUNG</name>
<dbReference type="CDD" id="cd01647">
    <property type="entry name" value="RT_LTR"/>
    <property type="match status" value="1"/>
</dbReference>
<dbReference type="Proteomes" id="UP000187429">
    <property type="component" value="Unassembled WGS sequence"/>
</dbReference>
<dbReference type="PANTHER" id="PTHR24559">
    <property type="entry name" value="TRANSPOSON TY3-I GAG-POL POLYPROTEIN"/>
    <property type="match status" value="1"/>
</dbReference>
<evidence type="ECO:0000313" key="2">
    <source>
        <dbReference type="EMBL" id="OMJ08242.1"/>
    </source>
</evidence>
<dbReference type="AlphaFoldDB" id="A0A1R1X0T4"/>
<dbReference type="InterPro" id="IPR053134">
    <property type="entry name" value="RNA-dir_DNA_polymerase"/>
</dbReference>
<comment type="caution">
    <text evidence="2">The sequence shown here is derived from an EMBL/GenBank/DDBJ whole genome shotgun (WGS) entry which is preliminary data.</text>
</comment>
<sequence length="161" mass="18656">MESQGILEDSISPYLFPMVVMNKRENKKRLWFEYRKLNQIKKKDSYPLPHIDELLSVLGGAKYYSTLDALSGFWKIPLSYQTKEKTAFSPGPGLGFYQFTVLPFGLTNTPAVFQRTMETILKPTLWKSAVVLIDDIKIFSNTWEKRLSDLRSVFELFKSTN</sequence>
<organism evidence="2 3">
    <name type="scientific">Smittium culicis</name>
    <dbReference type="NCBI Taxonomy" id="133412"/>
    <lineage>
        <taxon>Eukaryota</taxon>
        <taxon>Fungi</taxon>
        <taxon>Fungi incertae sedis</taxon>
        <taxon>Zoopagomycota</taxon>
        <taxon>Kickxellomycotina</taxon>
        <taxon>Harpellomycetes</taxon>
        <taxon>Harpellales</taxon>
        <taxon>Legeriomycetaceae</taxon>
        <taxon>Smittium</taxon>
    </lineage>
</organism>
<protein>
    <submittedName>
        <fullName evidence="2">Retrovirus-related Pol polyprotein from transposon</fullName>
    </submittedName>
</protein>
<proteinExistence type="predicted"/>
<dbReference type="InterPro" id="IPR043502">
    <property type="entry name" value="DNA/RNA_pol_sf"/>
</dbReference>
<dbReference type="Gene3D" id="3.30.70.270">
    <property type="match status" value="1"/>
</dbReference>
<keyword evidence="3" id="KW-1185">Reference proteome</keyword>